<feature type="transmembrane region" description="Helical" evidence="1">
    <location>
        <begin position="125"/>
        <end position="142"/>
    </location>
</feature>
<accession>A0A972GT45</accession>
<dbReference type="AlphaFoldDB" id="A0A972GT45"/>
<evidence type="ECO:0000313" key="2">
    <source>
        <dbReference type="EMBL" id="NOU93708.1"/>
    </source>
</evidence>
<organism evidence="2 3">
    <name type="scientific">Paenibacillus foliorum</name>
    <dbReference type="NCBI Taxonomy" id="2654974"/>
    <lineage>
        <taxon>Bacteria</taxon>
        <taxon>Bacillati</taxon>
        <taxon>Bacillota</taxon>
        <taxon>Bacilli</taxon>
        <taxon>Bacillales</taxon>
        <taxon>Paenibacillaceae</taxon>
        <taxon>Paenibacillus</taxon>
    </lineage>
</organism>
<gene>
    <name evidence="2" type="ORF">GC093_10810</name>
</gene>
<evidence type="ECO:0000256" key="1">
    <source>
        <dbReference type="SAM" id="Phobius"/>
    </source>
</evidence>
<feature type="transmembrane region" description="Helical" evidence="1">
    <location>
        <begin position="85"/>
        <end position="105"/>
    </location>
</feature>
<protein>
    <submittedName>
        <fullName evidence="2">Uncharacterized protein</fullName>
    </submittedName>
</protein>
<comment type="caution">
    <text evidence="2">The sequence shown here is derived from an EMBL/GenBank/DDBJ whole genome shotgun (WGS) entry which is preliminary data.</text>
</comment>
<feature type="transmembrane region" description="Helical" evidence="1">
    <location>
        <begin position="163"/>
        <end position="184"/>
    </location>
</feature>
<proteinExistence type="predicted"/>
<dbReference type="Proteomes" id="UP000641588">
    <property type="component" value="Unassembled WGS sequence"/>
</dbReference>
<feature type="transmembrane region" description="Helical" evidence="1">
    <location>
        <begin position="190"/>
        <end position="211"/>
    </location>
</feature>
<dbReference type="RefSeq" id="WP_171651897.1">
    <property type="nucleotide sequence ID" value="NZ_WHOD01000049.1"/>
</dbReference>
<feature type="transmembrane region" description="Helical" evidence="1">
    <location>
        <begin position="36"/>
        <end position="54"/>
    </location>
</feature>
<evidence type="ECO:0000313" key="3">
    <source>
        <dbReference type="Proteomes" id="UP000641588"/>
    </source>
</evidence>
<sequence>MNVTINIFFSFIEFLAGITFVNALFRIPRYLDPRRIKALSISLISACISGYINTFWQNPLASIFVIILLWIIAFAVIYQITIWISILIGILSAMVGVGLEFAAFLVGDLLQGLTNHSISDTERNIYLLGVSAIIFLVAYFLESRKLGLVIPKMFSKPTYNKQFLLLSFLLLTGLLILIITSTMYSTKVGILHIIIAITLVITSYIVVYFSYSYNRKVLNDKYKRLGDNHEHY</sequence>
<feature type="transmembrane region" description="Helical" evidence="1">
    <location>
        <begin position="60"/>
        <end position="78"/>
    </location>
</feature>
<keyword evidence="3" id="KW-1185">Reference proteome</keyword>
<keyword evidence="1" id="KW-1133">Transmembrane helix</keyword>
<dbReference type="EMBL" id="WHOD01000049">
    <property type="protein sequence ID" value="NOU93708.1"/>
    <property type="molecule type" value="Genomic_DNA"/>
</dbReference>
<keyword evidence="1" id="KW-0472">Membrane</keyword>
<reference evidence="2" key="1">
    <citation type="submission" date="2019-10" db="EMBL/GenBank/DDBJ databases">
        <title>Description of Paenibacillus glebae sp. nov.</title>
        <authorList>
            <person name="Carlier A."/>
            <person name="Qi S."/>
        </authorList>
    </citation>
    <scope>NUCLEOTIDE SEQUENCE</scope>
    <source>
        <strain evidence="2">LMG 31456</strain>
    </source>
</reference>
<keyword evidence="1" id="KW-0812">Transmembrane</keyword>
<feature type="transmembrane region" description="Helical" evidence="1">
    <location>
        <begin position="6"/>
        <end position="24"/>
    </location>
</feature>
<name>A0A972GT45_9BACL</name>